<keyword evidence="4 5" id="KW-0720">Serine protease</keyword>
<evidence type="ECO:0000259" key="9">
    <source>
        <dbReference type="Pfam" id="PF00082"/>
    </source>
</evidence>
<feature type="chain" id="PRO_5045928515" evidence="8">
    <location>
        <begin position="29"/>
        <end position="1090"/>
    </location>
</feature>
<dbReference type="PROSITE" id="PS00137">
    <property type="entry name" value="SUBTILASE_HIS"/>
    <property type="match status" value="1"/>
</dbReference>
<sequence>MARARWRTAGIALCLAVASLFAPAGADAAPGKPVDATPVTVFVALDRPSAADEYRAALAGGPDLARRVASAARDRIDALTDELLSRVPAARGARELFRTRNAVAGVALRVDAATARELAARPGVRSVRRLGRARPDNAGAVQLGRALQTWQQTGRSGAGIRIGIIDSGIDYTHADFGGPGTPAAFAAARAGAADFPTAKVIGGIDLAGDDYDADNADPARHVPHPDDNPLDCQGHGTHVAGTAAGLGVGADGTTFRGDHATLTAGDLDGMRIGPGVAPQASLYAIRVFGCSGSTELTALALDHALDPNGDGNQADRLDVVNLSLGSAFGAVDDPVNEFVAKLSEHGVVVVASAGNSGDVVDATGPPGNSPHALTVANIRDAAVLRDAVEVLGPPGPGRWPGQYSLSYPGYPDLDLRARVVALGGANAEGCRPFSSADAERVRGAVVWLSWADEAAQRTCGSAPRAANAHAAGAAGVLLTSGLPDFGSVAIAGTADIPMFQLTGPATAALRPALAAGTLRVRFGGDLVSSVPIRTPEIEDTPSASTSRGVRAPAAKPDVAAPGETITSAAVGTGNGRAVRSGTSMASPFVAGVAALVREVHPGWSPELVKAAIMGTATGTVHAGENRSGPVVAPMRVGAGRVDARAAVGTTLLAMADDPAGAVSVTFGALEALPGAALSRTERVRVLNRGLLPVVLGAAYQPITTMPGVRIDAAPARLVVPPGGSALVDVRLRIDNPAALRRTADPTLELRQHGQPRQYLADASGLLVLTPDDGGEPVVRVPVSAAPKPVSTLVPRRGEEVLTLDGTGVDQGSGPQAYRSRMGVFALAATSAKLPRCAGAAVAGCVPTATGDGGDLRYVGVASTAAAARSAGRPGDALLGFAIATWADLPNIGSITQPSVEIDVDGDGRPDFLTLATKLPDTDVLVARTVDLHRPTPDGFAEVDVQPVNGLGGDTDTNVFDTDVWVLPVRLAALGIDPAAGTAPLRFQVSVLGDHGPPASTDGVVDRMDAPAEFDPLAWALDTGPALLRPADGGTRVSVGGADGPLLVVLGQNARGSRVVLLDAPDRTPPRPRPLGDRRRINPLEGVSRPS</sequence>
<dbReference type="PROSITE" id="PS00136">
    <property type="entry name" value="SUBTILASE_ASP"/>
    <property type="match status" value="1"/>
</dbReference>
<feature type="domain" description="Peptidase S8/S53" evidence="9">
    <location>
        <begin position="157"/>
        <end position="623"/>
    </location>
</feature>
<dbReference type="InterPro" id="IPR023828">
    <property type="entry name" value="Peptidase_S8_Ser-AS"/>
</dbReference>
<keyword evidence="3 5" id="KW-0378">Hydrolase</keyword>
<dbReference type="PRINTS" id="PR00723">
    <property type="entry name" value="SUBTILISIN"/>
</dbReference>
<dbReference type="PROSITE" id="PS51892">
    <property type="entry name" value="SUBTILASE"/>
    <property type="match status" value="1"/>
</dbReference>
<organism evidence="10 11">
    <name type="scientific">Pseudonocardia hispaniensis</name>
    <dbReference type="NCBI Taxonomy" id="904933"/>
    <lineage>
        <taxon>Bacteria</taxon>
        <taxon>Bacillati</taxon>
        <taxon>Actinomycetota</taxon>
        <taxon>Actinomycetes</taxon>
        <taxon>Pseudonocardiales</taxon>
        <taxon>Pseudonocardiaceae</taxon>
        <taxon>Pseudonocardia</taxon>
    </lineage>
</organism>
<dbReference type="InterPro" id="IPR050131">
    <property type="entry name" value="Peptidase_S8_subtilisin-like"/>
</dbReference>
<evidence type="ECO:0000313" key="10">
    <source>
        <dbReference type="EMBL" id="MFC5996671.1"/>
    </source>
</evidence>
<dbReference type="InterPro" id="IPR000209">
    <property type="entry name" value="Peptidase_S8/S53_dom"/>
</dbReference>
<keyword evidence="8" id="KW-0732">Signal</keyword>
<accession>A0ABW1J715</accession>
<dbReference type="Gene3D" id="3.50.30.30">
    <property type="match status" value="1"/>
</dbReference>
<dbReference type="SUPFAM" id="SSF52743">
    <property type="entry name" value="Subtilisin-like"/>
    <property type="match status" value="1"/>
</dbReference>
<evidence type="ECO:0000256" key="4">
    <source>
        <dbReference type="ARBA" id="ARBA00022825"/>
    </source>
</evidence>
<evidence type="ECO:0000256" key="2">
    <source>
        <dbReference type="ARBA" id="ARBA00022670"/>
    </source>
</evidence>
<evidence type="ECO:0000256" key="5">
    <source>
        <dbReference type="PROSITE-ProRule" id="PRU01240"/>
    </source>
</evidence>
<feature type="active site" description="Charge relay system" evidence="5">
    <location>
        <position position="583"/>
    </location>
</feature>
<dbReference type="InterPro" id="IPR023827">
    <property type="entry name" value="Peptidase_S8_Asp-AS"/>
</dbReference>
<protein>
    <submittedName>
        <fullName evidence="10">S8 family serine peptidase</fullName>
    </submittedName>
</protein>
<dbReference type="Gene3D" id="3.40.50.200">
    <property type="entry name" value="Peptidase S8/S53 domain"/>
    <property type="match status" value="1"/>
</dbReference>
<feature type="active site" description="Charge relay system" evidence="5">
    <location>
        <position position="235"/>
    </location>
</feature>
<name>A0ABW1J715_9PSEU</name>
<feature type="region of interest" description="Disordered" evidence="7">
    <location>
        <begin position="1062"/>
        <end position="1090"/>
    </location>
</feature>
<feature type="signal peptide" evidence="8">
    <location>
        <begin position="1"/>
        <end position="28"/>
    </location>
</feature>
<dbReference type="InterPro" id="IPR015500">
    <property type="entry name" value="Peptidase_S8_subtilisin-rel"/>
</dbReference>
<dbReference type="Proteomes" id="UP001596302">
    <property type="component" value="Unassembled WGS sequence"/>
</dbReference>
<feature type="region of interest" description="Disordered" evidence="7">
    <location>
        <begin position="533"/>
        <end position="560"/>
    </location>
</feature>
<keyword evidence="2 5" id="KW-0645">Protease</keyword>
<evidence type="ECO:0000256" key="8">
    <source>
        <dbReference type="SAM" id="SignalP"/>
    </source>
</evidence>
<dbReference type="CDD" id="cd07474">
    <property type="entry name" value="Peptidases_S8_subtilisin_Vpr-like"/>
    <property type="match status" value="1"/>
</dbReference>
<comment type="caution">
    <text evidence="10">The sequence shown here is derived from an EMBL/GenBank/DDBJ whole genome shotgun (WGS) entry which is preliminary data.</text>
</comment>
<dbReference type="PANTHER" id="PTHR43806">
    <property type="entry name" value="PEPTIDASE S8"/>
    <property type="match status" value="1"/>
</dbReference>
<gene>
    <name evidence="10" type="ORF">ACFQE5_20900</name>
</gene>
<evidence type="ECO:0000256" key="7">
    <source>
        <dbReference type="SAM" id="MobiDB-lite"/>
    </source>
</evidence>
<proteinExistence type="inferred from homology"/>
<dbReference type="PANTHER" id="PTHR43806:SF11">
    <property type="entry name" value="CEREVISIN-RELATED"/>
    <property type="match status" value="1"/>
</dbReference>
<evidence type="ECO:0000256" key="6">
    <source>
        <dbReference type="RuleBase" id="RU003355"/>
    </source>
</evidence>
<evidence type="ECO:0000256" key="1">
    <source>
        <dbReference type="ARBA" id="ARBA00011073"/>
    </source>
</evidence>
<dbReference type="InterPro" id="IPR022398">
    <property type="entry name" value="Peptidase_S8_His-AS"/>
</dbReference>
<dbReference type="EMBL" id="JBHSQW010000044">
    <property type="protein sequence ID" value="MFC5996671.1"/>
    <property type="molecule type" value="Genomic_DNA"/>
</dbReference>
<evidence type="ECO:0000313" key="11">
    <source>
        <dbReference type="Proteomes" id="UP001596302"/>
    </source>
</evidence>
<comment type="similarity">
    <text evidence="1 5 6">Belongs to the peptidase S8 family.</text>
</comment>
<dbReference type="InterPro" id="IPR036852">
    <property type="entry name" value="Peptidase_S8/S53_dom_sf"/>
</dbReference>
<dbReference type="RefSeq" id="WP_379587455.1">
    <property type="nucleotide sequence ID" value="NZ_JBHSQW010000044.1"/>
</dbReference>
<dbReference type="Pfam" id="PF00082">
    <property type="entry name" value="Peptidase_S8"/>
    <property type="match status" value="1"/>
</dbReference>
<dbReference type="PROSITE" id="PS00138">
    <property type="entry name" value="SUBTILASE_SER"/>
    <property type="match status" value="1"/>
</dbReference>
<reference evidence="11" key="1">
    <citation type="journal article" date="2019" name="Int. J. Syst. Evol. Microbiol.">
        <title>The Global Catalogue of Microorganisms (GCM) 10K type strain sequencing project: providing services to taxonomists for standard genome sequencing and annotation.</title>
        <authorList>
            <consortium name="The Broad Institute Genomics Platform"/>
            <consortium name="The Broad Institute Genome Sequencing Center for Infectious Disease"/>
            <person name="Wu L."/>
            <person name="Ma J."/>
        </authorList>
    </citation>
    <scope>NUCLEOTIDE SEQUENCE [LARGE SCALE GENOMIC DNA]</scope>
    <source>
        <strain evidence="11">CCM 8391</strain>
    </source>
</reference>
<feature type="active site" description="Charge relay system" evidence="5">
    <location>
        <position position="166"/>
    </location>
</feature>
<feature type="compositionally biased region" description="Basic and acidic residues" evidence="7">
    <location>
        <begin position="1063"/>
        <end position="1081"/>
    </location>
</feature>
<evidence type="ECO:0000256" key="3">
    <source>
        <dbReference type="ARBA" id="ARBA00022801"/>
    </source>
</evidence>
<dbReference type="InterPro" id="IPR034213">
    <property type="entry name" value="S8_Vpr-like"/>
</dbReference>
<keyword evidence="11" id="KW-1185">Reference proteome</keyword>